<reference evidence="2" key="1">
    <citation type="submission" date="2018-06" db="EMBL/GenBank/DDBJ databases">
        <title>Complete genome sequences of Mycoplasma anatis, M. anseris and M. cloacale type strains.</title>
        <authorList>
            <person name="Grozner D."/>
            <person name="Forro B."/>
            <person name="Sulyok K.M."/>
            <person name="Marton S."/>
            <person name="Kreizinger Z."/>
            <person name="Banyai K."/>
            <person name="Gyuranecz M."/>
        </authorList>
    </citation>
    <scope>NUCLEOTIDE SEQUENCE [LARGE SCALE GENOMIC DNA]</scope>
    <source>
        <strain evidence="2">NCTC 10199</strain>
    </source>
</reference>
<dbReference type="RefSeq" id="WP_029330748.1">
    <property type="nucleotide sequence ID" value="NZ_CP030103.1"/>
</dbReference>
<name>A0A2Z4LMD4_9BACT</name>
<dbReference type="EMBL" id="CP030103">
    <property type="protein sequence ID" value="AWX42880.1"/>
    <property type="molecule type" value="Genomic_DNA"/>
</dbReference>
<evidence type="ECO:0000313" key="2">
    <source>
        <dbReference type="Proteomes" id="UP000249865"/>
    </source>
</evidence>
<dbReference type="KEGG" id="mclo:DK849_02315"/>
<evidence type="ECO:0000313" key="1">
    <source>
        <dbReference type="EMBL" id="AWX42880.1"/>
    </source>
</evidence>
<sequence length="442" mass="53287">MFKDIYNKTLSIYETTLNHKAKFKVLYKIYQYLGATLLFAIFLYLTIVISIGPGSIFNNKEQIFNRVEFYLFLVTSFIVVIISIIVLTKHILYGLFLKYKYCNFFKFAKYFKSYLFLNFDIQKFKDLKYILTNFNEEKINNRSLLKFLSYFNNINHYEFKQLFYEFINLNANKKINKYNIFIFLIDKYNKNNDFTLLKHFILMNDLNSLWIKLKDKEIIKKFSLIFQKEIDKQYIENNYIVWSLIRFIKPYINIKKYKDCYWDSKMFSIFNYLLFIHNVFLPLVVGIGEMVDEKKWYLATKTSELKGIFEATNKASWLQFDFIKEQKAFYTFLLLKILLIIGIILTTLFFIAILTIFIKRKIWTKKGIVLNILAFILSSVVIYSQIILTEANYFSDNKDILFEIVIVIFSLNLIYLEVIQVNMYLYNIEQISKKYFKVKEII</sequence>
<dbReference type="AlphaFoldDB" id="A0A2Z4LMD4"/>
<keyword evidence="2" id="KW-1185">Reference proteome</keyword>
<organism evidence="1 2">
    <name type="scientific">Metamycoplasma cloacale</name>
    <dbReference type="NCBI Taxonomy" id="92401"/>
    <lineage>
        <taxon>Bacteria</taxon>
        <taxon>Bacillati</taxon>
        <taxon>Mycoplasmatota</taxon>
        <taxon>Mycoplasmoidales</taxon>
        <taxon>Metamycoplasmataceae</taxon>
        <taxon>Metamycoplasma</taxon>
    </lineage>
</organism>
<dbReference type="Proteomes" id="UP000249865">
    <property type="component" value="Chromosome"/>
</dbReference>
<gene>
    <name evidence="1" type="ORF">DK849_02315</name>
</gene>
<protein>
    <submittedName>
        <fullName evidence="1">Uncharacterized protein</fullName>
    </submittedName>
</protein>
<accession>A0A2Z4LMD4</accession>
<proteinExistence type="predicted"/>